<sequence>MQIKNINIIAILTLIFFLIPPCSPARGGDKPSPAYDKVVIYMVDNLTLDDIDPVNTPFLWQIQKEWGVGLLNTSAAPGRSGKNACATLSAGKPALGSNYSQLNFGAAETINGEKAGDIFYRHTGIKPHPENIVVSTIMTIKNNNLRQNRGEVGKLGEKIKAHGYTTLVIGNADRPGYHVRLAPVVLMDQKGLVDRGIIDQTTTANDPSLPSLVWTDYEMLEKEAKKIPAKTVAVIEYGDLYRLEAMASLFSPAAYQQKRTEILRKIDSSIASIAQENQTSASYIINLQPSQQGKNPSTWLMPIWIKKSGYEGLLQSFSTRREGIITLENLHYSILNSIGAGKEDPLFTKKEASPITTLKEINRQAVFNLVNQASILTFYALLAILSLALALSAFKRKKEEKFILILLSFPLAIPAVLLIMPLIKIYHLPYFLMLSLILTSSVVGISWLLYAKTRINPIMFMAGLNMLLILIDTLFHLDLVKNCIMSYQLINGIRYFGIGNEYMGILIGSVITWSVLGIRKYPSYAFQVFLGILLALTIFVLASPHLGANFGGTITACLALSYTWLKLYNQHLKNKDIAGIIILTLIVLSFMITMDLKQPSAMQSHIGKSINAIIEGGWPAFMNIINAKLLLYQRVINYTQLGWAFLILLLTFSFILLKPSPLSRNLQEADPVLFAGIQGLLLGAIAALVFNDSGIIPAGYLFWFAATLLLYMQIKKGEI</sequence>
<dbReference type="STRING" id="1123382.SAMN02745221_01234"/>
<keyword evidence="1" id="KW-0472">Membrane</keyword>
<feature type="transmembrane region" description="Helical" evidence="1">
    <location>
        <begin position="577"/>
        <end position="594"/>
    </location>
</feature>
<feature type="transmembrane region" description="Helical" evidence="1">
    <location>
        <begin position="429"/>
        <end position="450"/>
    </location>
</feature>
<feature type="transmembrane region" description="Helical" evidence="1">
    <location>
        <begin position="548"/>
        <end position="565"/>
    </location>
</feature>
<reference evidence="3" key="1">
    <citation type="submission" date="2016-11" db="EMBL/GenBank/DDBJ databases">
        <authorList>
            <person name="Varghese N."/>
            <person name="Submissions S."/>
        </authorList>
    </citation>
    <scope>NUCLEOTIDE SEQUENCE [LARGE SCALE GENOMIC DNA]</scope>
    <source>
        <strain evidence="3">DSM 11003</strain>
    </source>
</reference>
<keyword evidence="1" id="KW-1133">Transmembrane helix</keyword>
<dbReference type="EMBL" id="FQWY01000017">
    <property type="protein sequence ID" value="SHG90052.1"/>
    <property type="molecule type" value="Genomic_DNA"/>
</dbReference>
<feature type="transmembrane region" description="Helical" evidence="1">
    <location>
        <begin position="495"/>
        <end position="516"/>
    </location>
</feature>
<name>A0A1M5NKM8_9FIRM</name>
<evidence type="ECO:0000313" key="2">
    <source>
        <dbReference type="EMBL" id="SHG90052.1"/>
    </source>
</evidence>
<feature type="transmembrane region" description="Helical" evidence="1">
    <location>
        <begin position="638"/>
        <end position="657"/>
    </location>
</feature>
<keyword evidence="3" id="KW-1185">Reference proteome</keyword>
<feature type="transmembrane region" description="Helical" evidence="1">
    <location>
        <begin position="369"/>
        <end position="390"/>
    </location>
</feature>
<protein>
    <submittedName>
        <fullName evidence="2">Uncharacterized protein</fullName>
    </submittedName>
</protein>
<evidence type="ECO:0000256" key="1">
    <source>
        <dbReference type="SAM" id="Phobius"/>
    </source>
</evidence>
<proteinExistence type="predicted"/>
<dbReference type="OrthoDB" id="3199331at2"/>
<evidence type="ECO:0000313" key="3">
    <source>
        <dbReference type="Proteomes" id="UP000242329"/>
    </source>
</evidence>
<feature type="transmembrane region" description="Helical" evidence="1">
    <location>
        <begin position="402"/>
        <end position="423"/>
    </location>
</feature>
<organism evidence="2 3">
    <name type="scientific">Thermosyntropha lipolytica DSM 11003</name>
    <dbReference type="NCBI Taxonomy" id="1123382"/>
    <lineage>
        <taxon>Bacteria</taxon>
        <taxon>Bacillati</taxon>
        <taxon>Bacillota</taxon>
        <taxon>Clostridia</taxon>
        <taxon>Eubacteriales</taxon>
        <taxon>Syntrophomonadaceae</taxon>
        <taxon>Thermosyntropha</taxon>
    </lineage>
</organism>
<gene>
    <name evidence="2" type="ORF">SAMN02745221_01234</name>
</gene>
<accession>A0A1M5NKM8</accession>
<keyword evidence="1" id="KW-0812">Transmembrane</keyword>
<feature type="transmembrane region" description="Helical" evidence="1">
    <location>
        <begin position="523"/>
        <end position="542"/>
    </location>
</feature>
<dbReference type="RefSeq" id="WP_073091624.1">
    <property type="nucleotide sequence ID" value="NZ_FQWY01000017.1"/>
</dbReference>
<feature type="transmembrane region" description="Helical" evidence="1">
    <location>
        <begin position="457"/>
        <end position="475"/>
    </location>
</feature>
<feature type="transmembrane region" description="Helical" evidence="1">
    <location>
        <begin position="669"/>
        <end position="689"/>
    </location>
</feature>
<feature type="transmembrane region" description="Helical" evidence="1">
    <location>
        <begin position="695"/>
        <end position="714"/>
    </location>
</feature>
<dbReference type="Proteomes" id="UP000242329">
    <property type="component" value="Unassembled WGS sequence"/>
</dbReference>
<dbReference type="AlphaFoldDB" id="A0A1M5NKM8"/>